<name>A0A1Y1IDP7_KLENI</name>
<feature type="binding site" evidence="11">
    <location>
        <position position="153"/>
    </location>
    <ligand>
        <name>substrate</name>
    </ligand>
</feature>
<dbReference type="GO" id="GO:0140932">
    <property type="term" value="F:5'-(N(7)-methyl 5'-triphosphoguanosine)-[mRNA] diphosphatase activity"/>
    <property type="evidence" value="ECO:0007669"/>
    <property type="project" value="UniProtKB-EC"/>
</dbReference>
<comment type="similarity">
    <text evidence="2">Belongs to the HIT family.</text>
</comment>
<proteinExistence type="inferred from homology"/>
<dbReference type="GO" id="GO:0000340">
    <property type="term" value="F:RNA 7-methylguanosine cap binding"/>
    <property type="evidence" value="ECO:0000318"/>
    <property type="project" value="GO_Central"/>
</dbReference>
<organism evidence="12 13">
    <name type="scientific">Klebsormidium nitens</name>
    <name type="common">Green alga</name>
    <name type="synonym">Ulothrix nitens</name>
    <dbReference type="NCBI Taxonomy" id="105231"/>
    <lineage>
        <taxon>Eukaryota</taxon>
        <taxon>Viridiplantae</taxon>
        <taxon>Streptophyta</taxon>
        <taxon>Klebsormidiophyceae</taxon>
        <taxon>Klebsormidiales</taxon>
        <taxon>Klebsormidiaceae</taxon>
        <taxon>Klebsormidium</taxon>
    </lineage>
</organism>
<dbReference type="Proteomes" id="UP000054558">
    <property type="component" value="Unassembled WGS sequence"/>
</dbReference>
<evidence type="ECO:0000256" key="10">
    <source>
        <dbReference type="PIRSR" id="PIRSR028973-1"/>
    </source>
</evidence>
<dbReference type="OrthoDB" id="10264956at2759"/>
<protein>
    <recommendedName>
        <fullName evidence="4">m7GpppX diphosphatase</fullName>
        <ecNumber evidence="3">3.6.1.59</ecNumber>
    </recommendedName>
    <alternativeName>
        <fullName evidence="8">Decapping scavenger enzyme</fullName>
    </alternativeName>
    <alternativeName>
        <fullName evidence="7">Scavenger mRNA-decapping enzyme DcpS</fullName>
    </alternativeName>
</protein>
<evidence type="ECO:0000256" key="8">
    <source>
        <dbReference type="ARBA" id="ARBA00030609"/>
    </source>
</evidence>
<dbReference type="InterPro" id="IPR036265">
    <property type="entry name" value="HIT-like_sf"/>
</dbReference>
<dbReference type="AlphaFoldDB" id="A0A1Y1IDP7"/>
<dbReference type="PANTHER" id="PTHR12978">
    <property type="entry name" value="HISTIDINE TRIAD HIT PROTEIN MEMBER"/>
    <property type="match status" value="1"/>
</dbReference>
<dbReference type="PIRSF" id="PIRSF028973">
    <property type="entry name" value="Scavenger_mRNA_decap_enz"/>
    <property type="match status" value="1"/>
</dbReference>
<evidence type="ECO:0000256" key="6">
    <source>
        <dbReference type="ARBA" id="ARBA00023242"/>
    </source>
</evidence>
<dbReference type="PANTHER" id="PTHR12978:SF0">
    <property type="entry name" value="M7GPPPX DIPHOSPHATASE"/>
    <property type="match status" value="1"/>
</dbReference>
<evidence type="ECO:0000256" key="4">
    <source>
        <dbReference type="ARBA" id="ARBA00015636"/>
    </source>
</evidence>
<dbReference type="Pfam" id="PF11969">
    <property type="entry name" value="DcpS_C"/>
    <property type="match status" value="1"/>
</dbReference>
<keyword evidence="6" id="KW-0539">Nucleus</keyword>
<dbReference type="GO" id="GO:0005634">
    <property type="term" value="C:nucleus"/>
    <property type="evidence" value="ECO:0000318"/>
    <property type="project" value="GO_Central"/>
</dbReference>
<feature type="binding site" evidence="11">
    <location>
        <position position="185"/>
    </location>
    <ligand>
        <name>substrate</name>
    </ligand>
</feature>
<comment type="subcellular location">
    <subcellularLocation>
        <location evidence="1">Nucleus</location>
    </subcellularLocation>
</comment>
<dbReference type="InterPro" id="IPR011145">
    <property type="entry name" value="Scavenger_mRNA_decap_enz_N"/>
</dbReference>
<evidence type="ECO:0000256" key="11">
    <source>
        <dbReference type="PIRSR" id="PIRSR028973-2"/>
    </source>
</evidence>
<evidence type="ECO:0000256" key="2">
    <source>
        <dbReference type="ARBA" id="ARBA00010208"/>
    </source>
</evidence>
<dbReference type="SUPFAM" id="SSF102860">
    <property type="entry name" value="mRNA decapping enzyme DcpS N-terminal domain"/>
    <property type="match status" value="1"/>
</dbReference>
<reference evidence="12 13" key="1">
    <citation type="journal article" date="2014" name="Nat. Commun.">
        <title>Klebsormidium flaccidum genome reveals primary factors for plant terrestrial adaptation.</title>
        <authorList>
            <person name="Hori K."/>
            <person name="Maruyama F."/>
            <person name="Fujisawa T."/>
            <person name="Togashi T."/>
            <person name="Yamamoto N."/>
            <person name="Seo M."/>
            <person name="Sato S."/>
            <person name="Yamada T."/>
            <person name="Mori H."/>
            <person name="Tajima N."/>
            <person name="Moriyama T."/>
            <person name="Ikeuchi M."/>
            <person name="Watanabe M."/>
            <person name="Wada H."/>
            <person name="Kobayashi K."/>
            <person name="Saito M."/>
            <person name="Masuda T."/>
            <person name="Sasaki-Sekimoto Y."/>
            <person name="Mashiguchi K."/>
            <person name="Awai K."/>
            <person name="Shimojima M."/>
            <person name="Masuda S."/>
            <person name="Iwai M."/>
            <person name="Nobusawa T."/>
            <person name="Narise T."/>
            <person name="Kondo S."/>
            <person name="Saito H."/>
            <person name="Sato R."/>
            <person name="Murakawa M."/>
            <person name="Ihara Y."/>
            <person name="Oshima-Yamada Y."/>
            <person name="Ohtaka K."/>
            <person name="Satoh M."/>
            <person name="Sonobe K."/>
            <person name="Ishii M."/>
            <person name="Ohtani R."/>
            <person name="Kanamori-Sato M."/>
            <person name="Honoki R."/>
            <person name="Miyazaki D."/>
            <person name="Mochizuki H."/>
            <person name="Umetsu J."/>
            <person name="Higashi K."/>
            <person name="Shibata D."/>
            <person name="Kamiya Y."/>
            <person name="Sato N."/>
            <person name="Nakamura Y."/>
            <person name="Tabata S."/>
            <person name="Ida S."/>
            <person name="Kurokawa K."/>
            <person name="Ohta H."/>
        </authorList>
    </citation>
    <scope>NUCLEOTIDE SEQUENCE [LARGE SCALE GENOMIC DNA]</scope>
    <source>
        <strain evidence="12 13">NIES-2285</strain>
    </source>
</reference>
<dbReference type="InterPro" id="IPR008594">
    <property type="entry name" value="DcpS/DCS2"/>
</dbReference>
<keyword evidence="13" id="KW-1185">Reference proteome</keyword>
<sequence length="329" mass="37118">MAGAGSADGDGVAPAELQTMPLSSFEDFHVDGVLSEGARTKTVTILGRFAGKPGEAIVTLERQHFDAEALPRWLSRNTLLTNTLHNDIYCKYLGVSSQADLSAINVNVIYPATEKHILKYSTQKSVLVKETAAAYAAVTRPYIESQGAERLQWVYNILEKKAEAERLIYEDPDPQLGFTLHPDLKWDQKQVDSLHCVAIVHRRDLHSLRDLTPAHLPLLKNLQAKATQAITSKYGASANELRCYVHYQPSYYHFHLHITHLQLDEGHGMAAGKAHLLEDIIDNLEVFGEHEYYQKRTLYYSIGTNDPLFKRFQEHRDSQVGSKRLKLNL</sequence>
<evidence type="ECO:0000256" key="9">
    <source>
        <dbReference type="ARBA" id="ARBA00048222"/>
    </source>
</evidence>
<evidence type="ECO:0000256" key="5">
    <source>
        <dbReference type="ARBA" id="ARBA00022801"/>
    </source>
</evidence>
<dbReference type="GO" id="GO:0000932">
    <property type="term" value="C:P-body"/>
    <property type="evidence" value="ECO:0000318"/>
    <property type="project" value="GO_Central"/>
</dbReference>
<dbReference type="FunFam" id="3.30.428.10:FF:000006">
    <property type="entry name" value="m7GpppX diphosphatase"/>
    <property type="match status" value="1"/>
</dbReference>
<evidence type="ECO:0000256" key="7">
    <source>
        <dbReference type="ARBA" id="ARBA00029885"/>
    </source>
</evidence>
<feature type="binding site" evidence="11">
    <location>
        <begin position="246"/>
        <end position="257"/>
    </location>
    <ligand>
        <name>substrate</name>
    </ligand>
</feature>
<feature type="binding site" evidence="11">
    <location>
        <position position="183"/>
    </location>
    <ligand>
        <name>substrate</name>
    </ligand>
</feature>
<evidence type="ECO:0000256" key="3">
    <source>
        <dbReference type="ARBA" id="ARBA00012520"/>
    </source>
</evidence>
<dbReference type="OMA" id="HVHINPI"/>
<evidence type="ECO:0000313" key="12">
    <source>
        <dbReference type="EMBL" id="GAQ88082.1"/>
    </source>
</evidence>
<evidence type="ECO:0000313" key="13">
    <source>
        <dbReference type="Proteomes" id="UP000054558"/>
    </source>
</evidence>
<dbReference type="Pfam" id="PF05652">
    <property type="entry name" value="DcpS"/>
    <property type="match status" value="1"/>
</dbReference>
<feature type="active site" description="Nucleophile" evidence="10">
    <location>
        <position position="255"/>
    </location>
</feature>
<dbReference type="SUPFAM" id="SSF54197">
    <property type="entry name" value="HIT-like"/>
    <property type="match status" value="1"/>
</dbReference>
<dbReference type="STRING" id="105231.A0A1Y1IDP7"/>
<dbReference type="GO" id="GO:0000290">
    <property type="term" value="P:deadenylation-dependent decapping of nuclear-transcribed mRNA"/>
    <property type="evidence" value="ECO:0000318"/>
    <property type="project" value="GO_Central"/>
</dbReference>
<comment type="catalytic activity">
    <reaction evidence="9">
        <text>a 5'-end (N(7)-methyl 5'-triphosphoguanosine)-ribonucleoside in mRNA + H2O = N(7)-methyl-GMP + a 5'-end diphospho-ribonucleoside in mRNA + 2 H(+)</text>
        <dbReference type="Rhea" id="RHEA:65388"/>
        <dbReference type="Rhea" id="RHEA-COMP:17165"/>
        <dbReference type="Rhea" id="RHEA-COMP:17167"/>
        <dbReference type="ChEBI" id="CHEBI:15377"/>
        <dbReference type="ChEBI" id="CHEBI:15378"/>
        <dbReference type="ChEBI" id="CHEBI:58285"/>
        <dbReference type="ChEBI" id="CHEBI:156461"/>
        <dbReference type="ChEBI" id="CHEBI:167616"/>
        <dbReference type="EC" id="3.6.1.59"/>
    </reaction>
</comment>
<dbReference type="Gene3D" id="3.30.428.10">
    <property type="entry name" value="HIT-like"/>
    <property type="match status" value="1"/>
</dbReference>
<keyword evidence="5" id="KW-0378">Hydrolase</keyword>
<gene>
    <name evidence="12" type="ORF">KFL_003980170</name>
</gene>
<feature type="binding site" evidence="11">
    <location>
        <position position="163"/>
    </location>
    <ligand>
        <name>substrate</name>
    </ligand>
</feature>
<evidence type="ECO:0000256" key="1">
    <source>
        <dbReference type="ARBA" id="ARBA00004123"/>
    </source>
</evidence>
<accession>A0A1Y1IDP7</accession>
<dbReference type="EMBL" id="DF237347">
    <property type="protein sequence ID" value="GAQ88082.1"/>
    <property type="molecule type" value="Genomic_DNA"/>
</dbReference>
<dbReference type="EC" id="3.6.1.59" evidence="3"/>
<dbReference type="Gene3D" id="3.30.200.40">
    <property type="entry name" value="Scavenger mRNA decapping enzyme, N-terminal domain"/>
    <property type="match status" value="1"/>
</dbReference>